<dbReference type="InterPro" id="IPR037523">
    <property type="entry name" value="VOC_core"/>
</dbReference>
<dbReference type="AlphaFoldDB" id="A0A6P1W5D7"/>
<dbReference type="Gene3D" id="3.10.180.10">
    <property type="entry name" value="2,3-Dihydroxybiphenyl 1,2-Dioxygenase, domain 1"/>
    <property type="match status" value="1"/>
</dbReference>
<evidence type="ECO:0000259" key="1">
    <source>
        <dbReference type="PROSITE" id="PS51819"/>
    </source>
</evidence>
<dbReference type="EMBL" id="CP045997">
    <property type="protein sequence ID" value="QHV99150.1"/>
    <property type="molecule type" value="Genomic_DNA"/>
</dbReference>
<dbReference type="PANTHER" id="PTHR36437">
    <property type="entry name" value="GLYOXALASE/BLEOMYCIN RESISTANCE PROTEIN/DIOXYGENASE"/>
    <property type="match status" value="1"/>
</dbReference>
<dbReference type="PANTHER" id="PTHR36437:SF2">
    <property type="entry name" value="GLYOXALASE_BLEOMYCIN RESISTANCE PROTEIN_DIOXYGENASE"/>
    <property type="match status" value="1"/>
</dbReference>
<dbReference type="RefSeq" id="WP_162389556.1">
    <property type="nucleotide sequence ID" value="NZ_CP045997.1"/>
</dbReference>
<dbReference type="KEGG" id="senf:GJR95_30915"/>
<keyword evidence="3" id="KW-1185">Reference proteome</keyword>
<dbReference type="InterPro" id="IPR029068">
    <property type="entry name" value="Glyas_Bleomycin-R_OHBP_Dase"/>
</dbReference>
<reference evidence="2 3" key="1">
    <citation type="submission" date="2019-11" db="EMBL/GenBank/DDBJ databases">
        <title>Spirosoma endbachense sp. nov., isolated from a natural salt meadow.</title>
        <authorList>
            <person name="Rojas J."/>
            <person name="Ambika Manirajan B."/>
            <person name="Ratering S."/>
            <person name="Suarez C."/>
            <person name="Geissler-Plaum R."/>
            <person name="Schnell S."/>
        </authorList>
    </citation>
    <scope>NUCLEOTIDE SEQUENCE [LARGE SCALE GENOMIC DNA]</scope>
    <source>
        <strain evidence="2 3">I-24</strain>
    </source>
</reference>
<gene>
    <name evidence="2" type="ORF">GJR95_30915</name>
</gene>
<name>A0A6P1W5D7_9BACT</name>
<evidence type="ECO:0000313" key="2">
    <source>
        <dbReference type="EMBL" id="QHV99150.1"/>
    </source>
</evidence>
<accession>A0A6P1W5D7</accession>
<dbReference type="SUPFAM" id="SSF54593">
    <property type="entry name" value="Glyoxalase/Bleomycin resistance protein/Dihydroxybiphenyl dioxygenase"/>
    <property type="match status" value="1"/>
</dbReference>
<feature type="domain" description="VOC" evidence="1">
    <location>
        <begin position="4"/>
        <end position="128"/>
    </location>
</feature>
<organism evidence="2 3">
    <name type="scientific">Spirosoma endbachense</name>
    <dbReference type="NCBI Taxonomy" id="2666025"/>
    <lineage>
        <taxon>Bacteria</taxon>
        <taxon>Pseudomonadati</taxon>
        <taxon>Bacteroidota</taxon>
        <taxon>Cytophagia</taxon>
        <taxon>Cytophagales</taxon>
        <taxon>Cytophagaceae</taxon>
        <taxon>Spirosoma</taxon>
    </lineage>
</organism>
<evidence type="ECO:0000313" key="3">
    <source>
        <dbReference type="Proteomes" id="UP000464577"/>
    </source>
</evidence>
<dbReference type="Proteomes" id="UP000464577">
    <property type="component" value="Chromosome"/>
</dbReference>
<proteinExistence type="predicted"/>
<dbReference type="CDD" id="cd07263">
    <property type="entry name" value="VOC_like"/>
    <property type="match status" value="1"/>
</dbReference>
<sequence>MKQHIAHLALVVNDYDEAIAFYTNKLNFDLLEDTILSETKRWVRVAPKGSSECCLLLAKADGEDQKSRVGNQTGGRVFLFLYTDDFWRDYEAMQQAGITFVRPPVEHPYGTVAVFEDLYGNLWDLLEPKK</sequence>
<dbReference type="PROSITE" id="PS51819">
    <property type="entry name" value="VOC"/>
    <property type="match status" value="1"/>
</dbReference>
<dbReference type="InterPro" id="IPR004360">
    <property type="entry name" value="Glyas_Fos-R_dOase_dom"/>
</dbReference>
<dbReference type="Pfam" id="PF00903">
    <property type="entry name" value="Glyoxalase"/>
    <property type="match status" value="1"/>
</dbReference>
<protein>
    <submittedName>
        <fullName evidence="2">VOC family protein</fullName>
    </submittedName>
</protein>